<name>A0A5N5QGJ7_9AGAM</name>
<feature type="region of interest" description="Disordered" evidence="1">
    <location>
        <begin position="340"/>
        <end position="367"/>
    </location>
</feature>
<dbReference type="Proteomes" id="UP000383932">
    <property type="component" value="Unassembled WGS sequence"/>
</dbReference>
<evidence type="ECO:0000256" key="1">
    <source>
        <dbReference type="SAM" id="MobiDB-lite"/>
    </source>
</evidence>
<gene>
    <name evidence="3" type="ORF">CTheo_5690</name>
</gene>
<reference evidence="3 4" key="1">
    <citation type="journal article" date="2019" name="Fungal Biol. Biotechnol.">
        <title>Draft genome sequence of fastidious pathogen Ceratobasidium theobromae, which causes vascular-streak dieback in Theobroma cacao.</title>
        <authorList>
            <person name="Ali S.S."/>
            <person name="Asman A."/>
            <person name="Shao J."/>
            <person name="Firmansyah A.P."/>
            <person name="Susilo A.W."/>
            <person name="Rosmana A."/>
            <person name="McMahon P."/>
            <person name="Junaid M."/>
            <person name="Guest D."/>
            <person name="Kheng T.Y."/>
            <person name="Meinhardt L.W."/>
            <person name="Bailey B.A."/>
        </authorList>
    </citation>
    <scope>NUCLEOTIDE SEQUENCE [LARGE SCALE GENOMIC DNA]</scope>
    <source>
        <strain evidence="3 4">CT2</strain>
    </source>
</reference>
<feature type="compositionally biased region" description="Polar residues" evidence="1">
    <location>
        <begin position="535"/>
        <end position="546"/>
    </location>
</feature>
<dbReference type="GO" id="GO:0005840">
    <property type="term" value="C:ribosome"/>
    <property type="evidence" value="ECO:0007669"/>
    <property type="project" value="UniProtKB-KW"/>
</dbReference>
<evidence type="ECO:0000313" key="4">
    <source>
        <dbReference type="Proteomes" id="UP000383932"/>
    </source>
</evidence>
<evidence type="ECO:0000256" key="2">
    <source>
        <dbReference type="SAM" id="Phobius"/>
    </source>
</evidence>
<keyword evidence="2" id="KW-1133">Transmembrane helix</keyword>
<sequence length="613" mass="67352">MDILQSSSQPPTTSISTRFNLDHWDMRDTDTLLLSSDEVFFYVHQLKLLPRSSNHFGGLLVDNDTQGDREMDVDVNQPMSDTMFSLTPRLIVMGISSDVLNVILLALYSFLIQTYQPSPITLQGVIHTLVALGYDLDDIASPCSDLYEHLLKAANEDPLNMYAVAARYSFESLAVPASSMTLKVSLSEVTDELAQQMGPIYLRRLFFLHLGRADALKRVVLPPPNLHPPDPNTNCNVESQKAINRAWTLASAYIISQRQSGSVWDAVTLLSTGLECPECRRSLEERVSRLVRDWSATNDSSGRLSLVNISAQVIPTHFRSHHHSTRFRLGGSGSELHRGAAIGSRPSSMSTTSTPTPSATSGDGPGMSGLWTPSSRGVYTYTFLGGIGLIALVVLIFTIKAHIARRRFAIRVQRALDSGRLDPAIVNEIRNLPSSALYLSRRFKPQKPRPLMYEAYLGEPCKTLARIEGDSKLEDGIDWGKIRPIAVTKLISRNPTAPTSTTNTIKTNDTIATNNTNPVTDPPTRRTFARFHFSNPFQSSPRTQSEPGPDPPASSTNQPQPSEANPVSSSDSLVLGVFIAMPSPSSRLSRAKVDGEDDIPEICFGLTHAEVVR</sequence>
<keyword evidence="4" id="KW-1185">Reference proteome</keyword>
<feature type="compositionally biased region" description="Low complexity" evidence="1">
    <location>
        <begin position="494"/>
        <end position="519"/>
    </location>
</feature>
<keyword evidence="3" id="KW-0689">Ribosomal protein</keyword>
<keyword evidence="2" id="KW-0472">Membrane</keyword>
<protein>
    <submittedName>
        <fullName evidence="3">40S ribosomal protein S14</fullName>
    </submittedName>
</protein>
<dbReference type="EMBL" id="SSOP01000139">
    <property type="protein sequence ID" value="KAB5590875.1"/>
    <property type="molecule type" value="Genomic_DNA"/>
</dbReference>
<feature type="compositionally biased region" description="Polar residues" evidence="1">
    <location>
        <begin position="553"/>
        <end position="570"/>
    </location>
</feature>
<keyword evidence="3" id="KW-0687">Ribonucleoprotein</keyword>
<keyword evidence="2" id="KW-0812">Transmembrane</keyword>
<evidence type="ECO:0000313" key="3">
    <source>
        <dbReference type="EMBL" id="KAB5590875.1"/>
    </source>
</evidence>
<feature type="compositionally biased region" description="Low complexity" evidence="1">
    <location>
        <begin position="343"/>
        <end position="362"/>
    </location>
</feature>
<feature type="region of interest" description="Disordered" evidence="1">
    <location>
        <begin position="493"/>
        <end position="570"/>
    </location>
</feature>
<feature type="transmembrane region" description="Helical" evidence="2">
    <location>
        <begin position="378"/>
        <end position="399"/>
    </location>
</feature>
<organism evidence="3 4">
    <name type="scientific">Ceratobasidium theobromae</name>
    <dbReference type="NCBI Taxonomy" id="1582974"/>
    <lineage>
        <taxon>Eukaryota</taxon>
        <taxon>Fungi</taxon>
        <taxon>Dikarya</taxon>
        <taxon>Basidiomycota</taxon>
        <taxon>Agaricomycotina</taxon>
        <taxon>Agaricomycetes</taxon>
        <taxon>Cantharellales</taxon>
        <taxon>Ceratobasidiaceae</taxon>
        <taxon>Ceratobasidium</taxon>
    </lineage>
</organism>
<dbReference type="OrthoDB" id="3265815at2759"/>
<proteinExistence type="predicted"/>
<dbReference type="AlphaFoldDB" id="A0A5N5QGJ7"/>
<accession>A0A5N5QGJ7</accession>
<comment type="caution">
    <text evidence="3">The sequence shown here is derived from an EMBL/GenBank/DDBJ whole genome shotgun (WGS) entry which is preliminary data.</text>
</comment>